<evidence type="ECO:0000256" key="4">
    <source>
        <dbReference type="ARBA" id="ARBA00022692"/>
    </source>
</evidence>
<dbReference type="SUPFAM" id="SSF50978">
    <property type="entry name" value="WD40 repeat-like"/>
    <property type="match status" value="1"/>
</dbReference>
<evidence type="ECO:0000256" key="2">
    <source>
        <dbReference type="ARBA" id="ARBA00022448"/>
    </source>
</evidence>
<name>A0A166EJQ9_9AGAM</name>
<dbReference type="GO" id="GO:0015031">
    <property type="term" value="P:protein transport"/>
    <property type="evidence" value="ECO:0007669"/>
    <property type="project" value="UniProtKB-KW"/>
</dbReference>
<evidence type="ECO:0000256" key="1">
    <source>
        <dbReference type="ARBA" id="ARBA00004648"/>
    </source>
</evidence>
<accession>A0A166EJQ9</accession>
<feature type="compositionally biased region" description="Low complexity" evidence="12">
    <location>
        <begin position="202"/>
        <end position="211"/>
    </location>
</feature>
<feature type="repeat" description="WD" evidence="11">
    <location>
        <begin position="350"/>
        <end position="380"/>
    </location>
</feature>
<dbReference type="InterPro" id="IPR045260">
    <property type="entry name" value="Sec12-like"/>
</dbReference>
<evidence type="ECO:0000256" key="5">
    <source>
        <dbReference type="ARBA" id="ARBA00022737"/>
    </source>
</evidence>
<keyword evidence="10 13" id="KW-0472">Membrane</keyword>
<feature type="transmembrane region" description="Helical" evidence="13">
    <location>
        <begin position="390"/>
        <end position="414"/>
    </location>
</feature>
<protein>
    <submittedName>
        <fullName evidence="14">WD40 repeat-like protein</fullName>
    </submittedName>
</protein>
<evidence type="ECO:0000256" key="6">
    <source>
        <dbReference type="ARBA" id="ARBA00022824"/>
    </source>
</evidence>
<evidence type="ECO:0000256" key="12">
    <source>
        <dbReference type="SAM" id="MobiDB-lite"/>
    </source>
</evidence>
<keyword evidence="6" id="KW-0256">Endoplasmic reticulum</keyword>
<keyword evidence="3 11" id="KW-0853">WD repeat</keyword>
<evidence type="ECO:0000256" key="3">
    <source>
        <dbReference type="ARBA" id="ARBA00022574"/>
    </source>
</evidence>
<dbReference type="GO" id="GO:0006888">
    <property type="term" value="P:endoplasmic reticulum to Golgi vesicle-mediated transport"/>
    <property type="evidence" value="ECO:0007669"/>
    <property type="project" value="TreeGrafter"/>
</dbReference>
<reference evidence="14 15" key="1">
    <citation type="journal article" date="2016" name="Mol. Biol. Evol.">
        <title>Comparative Genomics of Early-Diverging Mushroom-Forming Fungi Provides Insights into the Origins of Lignocellulose Decay Capabilities.</title>
        <authorList>
            <person name="Nagy L.G."/>
            <person name="Riley R."/>
            <person name="Tritt A."/>
            <person name="Adam C."/>
            <person name="Daum C."/>
            <person name="Floudas D."/>
            <person name="Sun H."/>
            <person name="Yadav J.S."/>
            <person name="Pangilinan J."/>
            <person name="Larsson K.H."/>
            <person name="Matsuura K."/>
            <person name="Barry K."/>
            <person name="Labutti K."/>
            <person name="Kuo R."/>
            <person name="Ohm R.A."/>
            <person name="Bhattacharya S.S."/>
            <person name="Shirouzu T."/>
            <person name="Yoshinaga Y."/>
            <person name="Martin F.M."/>
            <person name="Grigoriev I.V."/>
            <person name="Hibbett D.S."/>
        </authorList>
    </citation>
    <scope>NUCLEOTIDE SEQUENCE [LARGE SCALE GENOMIC DNA]</scope>
    <source>
        <strain evidence="14 15">HHB10207 ss-3</strain>
    </source>
</reference>
<evidence type="ECO:0000256" key="10">
    <source>
        <dbReference type="ARBA" id="ARBA00023136"/>
    </source>
</evidence>
<evidence type="ECO:0000256" key="13">
    <source>
        <dbReference type="SAM" id="Phobius"/>
    </source>
</evidence>
<feature type="region of interest" description="Disordered" evidence="12">
    <location>
        <begin position="197"/>
        <end position="232"/>
    </location>
</feature>
<dbReference type="InterPro" id="IPR001680">
    <property type="entry name" value="WD40_rpt"/>
</dbReference>
<dbReference type="EMBL" id="KV428043">
    <property type="protein sequence ID" value="KZT39673.1"/>
    <property type="molecule type" value="Genomic_DNA"/>
</dbReference>
<evidence type="ECO:0000313" key="15">
    <source>
        <dbReference type="Proteomes" id="UP000076798"/>
    </source>
</evidence>
<keyword evidence="5" id="KW-0677">Repeat</keyword>
<dbReference type="OrthoDB" id="2013972at2759"/>
<dbReference type="InterPro" id="IPR015943">
    <property type="entry name" value="WD40/YVTN_repeat-like_dom_sf"/>
</dbReference>
<dbReference type="InterPro" id="IPR036322">
    <property type="entry name" value="WD40_repeat_dom_sf"/>
</dbReference>
<dbReference type="Proteomes" id="UP000076798">
    <property type="component" value="Unassembled WGS sequence"/>
</dbReference>
<keyword evidence="8" id="KW-0653">Protein transport</keyword>
<keyword evidence="7" id="KW-0931">ER-Golgi transport</keyword>
<evidence type="ECO:0000256" key="7">
    <source>
        <dbReference type="ARBA" id="ARBA00022892"/>
    </source>
</evidence>
<dbReference type="PROSITE" id="PS50294">
    <property type="entry name" value="WD_REPEATS_REGION"/>
    <property type="match status" value="1"/>
</dbReference>
<comment type="subcellular location">
    <subcellularLocation>
        <location evidence="1">Endoplasmic reticulum membrane</location>
        <topology evidence="1">Single-pass type II membrane protein</topology>
    </subcellularLocation>
</comment>
<gene>
    <name evidence="14" type="ORF">SISSUDRAFT_1045374</name>
</gene>
<dbReference type="PANTHER" id="PTHR23284">
    <property type="entry name" value="PROLACTIN REGULATORY ELEMENT BINDING PROTEIN"/>
    <property type="match status" value="1"/>
</dbReference>
<dbReference type="PROSITE" id="PS50082">
    <property type="entry name" value="WD_REPEATS_2"/>
    <property type="match status" value="1"/>
</dbReference>
<feature type="compositionally biased region" description="Basic residues" evidence="12">
    <location>
        <begin position="212"/>
        <end position="221"/>
    </location>
</feature>
<evidence type="ECO:0000256" key="11">
    <source>
        <dbReference type="PROSITE-ProRule" id="PRU00221"/>
    </source>
</evidence>
<sequence>MRTQHTLHSLPAFPVYSSAFVSASKVVVGGGGGSSKSGIKNKLRLYEIRAGHDIHLLDEYELAKGEDAPMCMAYDIHANRIACGVNSSEEVIMAGQNQNCRIFSMDSDKLAPVSQVQTFSAVNADEYTRVAAFSSDGSLLAVGATNSEISLLEFPSLTPVATRYKISDVDLYDLTFCGDTLVAASTKKLHIFSLPTTDSSEKASNGSASPSKPKKKKKKKSRDSTSGSGNAGLKSLQLSRAVEIPKLPGVSEEESATFRVVRSHPTSNIAFAVINTTPSHRGKKKTSRKSFLVKYNTEDWSVLKVRKIGEKGGVTCFDISADGRFLAYGTSDYCIGILDSHTLGPLLTILRAHEFPLTTLCFDPSGTLLISGSPDNSIRVVQVPAASNGYSWSIILAILLALLLVLLGVAIEFLRRR</sequence>
<dbReference type="SMART" id="SM00320">
    <property type="entry name" value="WD40"/>
    <property type="match status" value="3"/>
</dbReference>
<dbReference type="GO" id="GO:0005085">
    <property type="term" value="F:guanyl-nucleotide exchange factor activity"/>
    <property type="evidence" value="ECO:0007669"/>
    <property type="project" value="InterPro"/>
</dbReference>
<keyword evidence="9 13" id="KW-1133">Transmembrane helix</keyword>
<keyword evidence="2" id="KW-0813">Transport</keyword>
<organism evidence="14 15">
    <name type="scientific">Sistotremastrum suecicum HHB10207 ss-3</name>
    <dbReference type="NCBI Taxonomy" id="1314776"/>
    <lineage>
        <taxon>Eukaryota</taxon>
        <taxon>Fungi</taxon>
        <taxon>Dikarya</taxon>
        <taxon>Basidiomycota</taxon>
        <taxon>Agaricomycotina</taxon>
        <taxon>Agaricomycetes</taxon>
        <taxon>Sistotremastrales</taxon>
        <taxon>Sistotremastraceae</taxon>
        <taxon>Sistotremastrum</taxon>
    </lineage>
</organism>
<evidence type="ECO:0000313" key="14">
    <source>
        <dbReference type="EMBL" id="KZT39673.1"/>
    </source>
</evidence>
<proteinExistence type="predicted"/>
<dbReference type="Gene3D" id="2.130.10.10">
    <property type="entry name" value="YVTN repeat-like/Quinoprotein amine dehydrogenase"/>
    <property type="match status" value="2"/>
</dbReference>
<evidence type="ECO:0000256" key="9">
    <source>
        <dbReference type="ARBA" id="ARBA00022989"/>
    </source>
</evidence>
<dbReference type="PANTHER" id="PTHR23284:SF0">
    <property type="entry name" value="PROLACTIN REGULATORY ELEMENT-BINDING PROTEIN"/>
    <property type="match status" value="1"/>
</dbReference>
<evidence type="ECO:0000256" key="8">
    <source>
        <dbReference type="ARBA" id="ARBA00022927"/>
    </source>
</evidence>
<dbReference type="GO" id="GO:0003400">
    <property type="term" value="P:regulation of COPII vesicle coating"/>
    <property type="evidence" value="ECO:0007669"/>
    <property type="project" value="TreeGrafter"/>
</dbReference>
<dbReference type="AlphaFoldDB" id="A0A166EJQ9"/>
<dbReference type="STRING" id="1314776.A0A166EJQ9"/>
<dbReference type="Pfam" id="PF00400">
    <property type="entry name" value="WD40"/>
    <property type="match status" value="1"/>
</dbReference>
<keyword evidence="15" id="KW-1185">Reference proteome</keyword>
<dbReference type="GO" id="GO:0005789">
    <property type="term" value="C:endoplasmic reticulum membrane"/>
    <property type="evidence" value="ECO:0007669"/>
    <property type="project" value="UniProtKB-SubCell"/>
</dbReference>
<keyword evidence="4 13" id="KW-0812">Transmembrane</keyword>